<organism evidence="1 2">
    <name type="scientific">Asparagus officinalis</name>
    <name type="common">Garden asparagus</name>
    <dbReference type="NCBI Taxonomy" id="4686"/>
    <lineage>
        <taxon>Eukaryota</taxon>
        <taxon>Viridiplantae</taxon>
        <taxon>Streptophyta</taxon>
        <taxon>Embryophyta</taxon>
        <taxon>Tracheophyta</taxon>
        <taxon>Spermatophyta</taxon>
        <taxon>Magnoliopsida</taxon>
        <taxon>Liliopsida</taxon>
        <taxon>Asparagales</taxon>
        <taxon>Asparagaceae</taxon>
        <taxon>Asparagoideae</taxon>
        <taxon>Asparagus</taxon>
    </lineage>
</organism>
<evidence type="ECO:0000313" key="2">
    <source>
        <dbReference type="Proteomes" id="UP000243459"/>
    </source>
</evidence>
<dbReference type="EMBL" id="CM007390">
    <property type="protein sequence ID" value="ONK55745.1"/>
    <property type="molecule type" value="Genomic_DNA"/>
</dbReference>
<sequence>MVHVVPQHLPDPTTVVELPIPFFSSPPASAAARGDQAQASHAVRLARYGALLRYIGARASAWSAEVGMRRGGSSHVVDDVRPRPLCDEGDNLKGLVRIGRATVALAGLSNIGPVESRGF</sequence>
<protein>
    <submittedName>
        <fullName evidence="1">Uncharacterized protein</fullName>
    </submittedName>
</protein>
<keyword evidence="2" id="KW-1185">Reference proteome</keyword>
<evidence type="ECO:0000313" key="1">
    <source>
        <dbReference type="EMBL" id="ONK55745.1"/>
    </source>
</evidence>
<gene>
    <name evidence="1" type="ORF">A4U43_C10F560</name>
</gene>
<dbReference type="Gramene" id="ONK55745">
    <property type="protein sequence ID" value="ONK55745"/>
    <property type="gene ID" value="A4U43_C10F560"/>
</dbReference>
<proteinExistence type="predicted"/>
<name>A0A5P1E2T5_ASPOF</name>
<dbReference type="AlphaFoldDB" id="A0A5P1E2T5"/>
<accession>A0A5P1E2T5</accession>
<reference evidence="2" key="1">
    <citation type="journal article" date="2017" name="Nat. Commun.">
        <title>The asparagus genome sheds light on the origin and evolution of a young Y chromosome.</title>
        <authorList>
            <person name="Harkess A."/>
            <person name="Zhou J."/>
            <person name="Xu C."/>
            <person name="Bowers J.E."/>
            <person name="Van der Hulst R."/>
            <person name="Ayyampalayam S."/>
            <person name="Mercati F."/>
            <person name="Riccardi P."/>
            <person name="McKain M.R."/>
            <person name="Kakrana A."/>
            <person name="Tang H."/>
            <person name="Ray J."/>
            <person name="Groenendijk J."/>
            <person name="Arikit S."/>
            <person name="Mathioni S.M."/>
            <person name="Nakano M."/>
            <person name="Shan H."/>
            <person name="Telgmann-Rauber A."/>
            <person name="Kanno A."/>
            <person name="Yue Z."/>
            <person name="Chen H."/>
            <person name="Li W."/>
            <person name="Chen Y."/>
            <person name="Xu X."/>
            <person name="Zhang Y."/>
            <person name="Luo S."/>
            <person name="Chen H."/>
            <person name="Gao J."/>
            <person name="Mao Z."/>
            <person name="Pires J.C."/>
            <person name="Luo M."/>
            <person name="Kudrna D."/>
            <person name="Wing R.A."/>
            <person name="Meyers B.C."/>
            <person name="Yi K."/>
            <person name="Kong H."/>
            <person name="Lavrijsen P."/>
            <person name="Sunseri F."/>
            <person name="Falavigna A."/>
            <person name="Ye Y."/>
            <person name="Leebens-Mack J.H."/>
            <person name="Chen G."/>
        </authorList>
    </citation>
    <scope>NUCLEOTIDE SEQUENCE [LARGE SCALE GENOMIC DNA]</scope>
    <source>
        <strain evidence="2">cv. DH0086</strain>
    </source>
</reference>
<dbReference type="Proteomes" id="UP000243459">
    <property type="component" value="Chromosome 10"/>
</dbReference>